<feature type="transmembrane region" description="Helical" evidence="1">
    <location>
        <begin position="40"/>
        <end position="59"/>
    </location>
</feature>
<sequence>MQSIIEEKVKKTKQTQQTTEQRLTFKQWVLKTVKIQKKRTSTDSITGLIITAVLFLAALM</sequence>
<comment type="caution">
    <text evidence="2">The sequence shown here is derived from an EMBL/GenBank/DDBJ whole genome shotgun (WGS) entry which is preliminary data.</text>
</comment>
<dbReference type="OrthoDB" id="2991724at2"/>
<gene>
    <name evidence="2" type="ORF">AV656_09175</name>
</gene>
<keyword evidence="1" id="KW-0472">Membrane</keyword>
<accession>A0A163F114</accession>
<proteinExistence type="predicted"/>
<evidence type="ECO:0000313" key="2">
    <source>
        <dbReference type="EMBL" id="KZE37697.1"/>
    </source>
</evidence>
<dbReference type="Proteomes" id="UP000076490">
    <property type="component" value="Unassembled WGS sequence"/>
</dbReference>
<name>A0A163F114_9BACL</name>
<protein>
    <submittedName>
        <fullName evidence="2">Uncharacterized protein</fullName>
    </submittedName>
</protein>
<keyword evidence="1" id="KW-0812">Transmembrane</keyword>
<dbReference type="AlphaFoldDB" id="A0A163F114"/>
<reference evidence="2 3" key="1">
    <citation type="submission" date="2016-01" db="EMBL/GenBank/DDBJ databases">
        <title>Whole genome sequencing of Bhargavaea cecembensis T14.</title>
        <authorList>
            <person name="Hong K.W."/>
        </authorList>
    </citation>
    <scope>NUCLEOTIDE SEQUENCE [LARGE SCALE GENOMIC DNA]</scope>
    <source>
        <strain evidence="2 3">T14</strain>
    </source>
</reference>
<dbReference type="RefSeq" id="WP_063181347.1">
    <property type="nucleotide sequence ID" value="NZ_LQNT01000010.1"/>
</dbReference>
<evidence type="ECO:0000313" key="3">
    <source>
        <dbReference type="Proteomes" id="UP000076490"/>
    </source>
</evidence>
<evidence type="ECO:0000256" key="1">
    <source>
        <dbReference type="SAM" id="Phobius"/>
    </source>
</evidence>
<keyword evidence="1" id="KW-1133">Transmembrane helix</keyword>
<dbReference type="EMBL" id="LQNT01000010">
    <property type="protein sequence ID" value="KZE37697.1"/>
    <property type="molecule type" value="Genomic_DNA"/>
</dbReference>
<organism evidence="2 3">
    <name type="scientific">Bhargavaea cecembensis</name>
    <dbReference type="NCBI Taxonomy" id="394098"/>
    <lineage>
        <taxon>Bacteria</taxon>
        <taxon>Bacillati</taxon>
        <taxon>Bacillota</taxon>
        <taxon>Bacilli</taxon>
        <taxon>Bacillales</taxon>
        <taxon>Caryophanaceae</taxon>
        <taxon>Bhargavaea</taxon>
    </lineage>
</organism>